<comment type="caution">
    <text evidence="8">The sequence shown here is derived from an EMBL/GenBank/DDBJ whole genome shotgun (WGS) entry which is preliminary data.</text>
</comment>
<keyword evidence="3 6" id="KW-0812">Transmembrane</keyword>
<dbReference type="InterPro" id="IPR004477">
    <property type="entry name" value="ComEC_N"/>
</dbReference>
<dbReference type="NCBIfam" id="TIGR00361">
    <property type="entry name" value="ComEC_Rec2"/>
    <property type="match status" value="1"/>
</dbReference>
<dbReference type="AlphaFoldDB" id="A0AAE3L0X1"/>
<keyword evidence="4 6" id="KW-1133">Transmembrane helix</keyword>
<dbReference type="InterPro" id="IPR036866">
    <property type="entry name" value="RibonucZ/Hydroxyglut_hydro"/>
</dbReference>
<evidence type="ECO:0000256" key="6">
    <source>
        <dbReference type="SAM" id="Phobius"/>
    </source>
</evidence>
<dbReference type="EMBL" id="JANUCT010000004">
    <property type="protein sequence ID" value="MCS3902755.1"/>
    <property type="molecule type" value="Genomic_DNA"/>
</dbReference>
<reference evidence="8" key="1">
    <citation type="submission" date="2022-08" db="EMBL/GenBank/DDBJ databases">
        <title>Genomic Encyclopedia of Type Strains, Phase III (KMG-III): the genomes of soil and plant-associated and newly described type strains.</title>
        <authorList>
            <person name="Whitman W."/>
        </authorList>
    </citation>
    <scope>NUCLEOTIDE SEQUENCE</scope>
    <source>
        <strain evidence="8">HMT 1</strain>
    </source>
</reference>
<dbReference type="Proteomes" id="UP001204445">
    <property type="component" value="Unassembled WGS sequence"/>
</dbReference>
<sequence length="775" mass="84215">MPTGILAFMLGVLALLQCPALPPPALVAGLPVCLLLACTQPRSRAVLLFAAGFLYALGHAQLRLQQQLPAALEGESLTLRGTIASLPDYLPERTRFNLAVSEWPPGARSAMDTLPQTIRLSWYDSAQRPRAGESWQLRVRLKRPHGFLNPGGFDYEAWLFEQGIRASGYVRSHADNRRLPRPARGIHHWRQQLRERLQAVLGTGNGAALVRALALGDRSGLKPADWDRLRATGTSHLLAISGLHIGLVAALAYLLVRPIGSLFVGLTSRVPAQRAGLLAGLIAAGGYAALSGLAIPARRALIMLAVVVLALLLQRRWRLGDGLALALLLVLLFDPFALLAPGLWLSFAAVAVIGWGLAWRLPQNGFWWRYGRTQALIALGLAPLLLFWFQQVPLAGFCANLVAVPWVSAVVVPLILLALLLLGVWPAAAALLLHMAALALDWLWQGLDLLLAWLPALLIRPQPAAPLLLAGLAGAALLLLPRAVPARWLGLLWLLPLLLPAQPRPDNGAFRLAVLDVGQGLAAVIETQRHVLVYDTGARFSDRFDAGSAVLLPYLLSRGHERIDQLIVSHGDNDHIGGTAALAAQLPIMASLSSVPAALPLDHAQHCRAGQSWHWDGVDFTILHPRDTQAAADNDQSCVLKIDSPVGSVLLPGDIEATSEYDLVRRAAAQLPADVLLAPHHGSRTSSTAVFIRTVDPDYTVFSAGYRNRYQFPDRDIIRRYHSCCQGDTALYSTASDGALLFDFRHDGLQRRRLRVDARRFWHNKPEPVVAAGDR</sequence>
<keyword evidence="5 6" id="KW-0472">Membrane</keyword>
<evidence type="ECO:0000256" key="1">
    <source>
        <dbReference type="ARBA" id="ARBA00004651"/>
    </source>
</evidence>
<keyword evidence="9" id="KW-1185">Reference proteome</keyword>
<dbReference type="Pfam" id="PF13567">
    <property type="entry name" value="DUF4131"/>
    <property type="match status" value="1"/>
</dbReference>
<dbReference type="InterPro" id="IPR025405">
    <property type="entry name" value="DUF4131"/>
</dbReference>
<evidence type="ECO:0000256" key="5">
    <source>
        <dbReference type="ARBA" id="ARBA00023136"/>
    </source>
</evidence>
<dbReference type="Gene3D" id="3.60.15.10">
    <property type="entry name" value="Ribonuclease Z/Hydroxyacylglutathione hydrolase-like"/>
    <property type="match status" value="1"/>
</dbReference>
<evidence type="ECO:0000259" key="7">
    <source>
        <dbReference type="SMART" id="SM00849"/>
    </source>
</evidence>
<dbReference type="InterPro" id="IPR052159">
    <property type="entry name" value="Competence_DNA_uptake"/>
</dbReference>
<evidence type="ECO:0000256" key="3">
    <source>
        <dbReference type="ARBA" id="ARBA00022692"/>
    </source>
</evidence>
<feature type="transmembrane region" description="Helical" evidence="6">
    <location>
        <begin position="370"/>
        <end position="388"/>
    </location>
</feature>
<comment type="subcellular location">
    <subcellularLocation>
        <location evidence="1">Cell membrane</location>
        <topology evidence="1">Multi-pass membrane protein</topology>
    </subcellularLocation>
</comment>
<dbReference type="Pfam" id="PF00753">
    <property type="entry name" value="Lactamase_B"/>
    <property type="match status" value="1"/>
</dbReference>
<protein>
    <submittedName>
        <fullName evidence="8">Competence protein ComEC</fullName>
    </submittedName>
</protein>
<feature type="transmembrane region" description="Helical" evidence="6">
    <location>
        <begin position="300"/>
        <end position="317"/>
    </location>
</feature>
<accession>A0AAE3L0X1</accession>
<evidence type="ECO:0000256" key="2">
    <source>
        <dbReference type="ARBA" id="ARBA00022475"/>
    </source>
</evidence>
<dbReference type="InterPro" id="IPR001279">
    <property type="entry name" value="Metallo-B-lactamas"/>
</dbReference>
<dbReference type="InterPro" id="IPR035681">
    <property type="entry name" value="ComA-like_MBL"/>
</dbReference>
<dbReference type="PANTHER" id="PTHR30619:SF1">
    <property type="entry name" value="RECOMBINATION PROTEIN 2"/>
    <property type="match status" value="1"/>
</dbReference>
<feature type="transmembrane region" description="Helical" evidence="6">
    <location>
        <begin position="464"/>
        <end position="484"/>
    </location>
</feature>
<organism evidence="8 9">
    <name type="scientific">Methylohalomonas lacus</name>
    <dbReference type="NCBI Taxonomy" id="398773"/>
    <lineage>
        <taxon>Bacteria</taxon>
        <taxon>Pseudomonadati</taxon>
        <taxon>Pseudomonadota</taxon>
        <taxon>Gammaproteobacteria</taxon>
        <taxon>Methylohalomonadales</taxon>
        <taxon>Methylohalomonadaceae</taxon>
        <taxon>Methylohalomonas</taxon>
    </lineage>
</organism>
<evidence type="ECO:0000313" key="9">
    <source>
        <dbReference type="Proteomes" id="UP001204445"/>
    </source>
</evidence>
<name>A0AAE3L0X1_9GAMM</name>
<dbReference type="GO" id="GO:0005886">
    <property type="term" value="C:plasma membrane"/>
    <property type="evidence" value="ECO:0007669"/>
    <property type="project" value="UniProtKB-SubCell"/>
</dbReference>
<evidence type="ECO:0000256" key="4">
    <source>
        <dbReference type="ARBA" id="ARBA00022989"/>
    </source>
</evidence>
<dbReference type="SMART" id="SM00849">
    <property type="entry name" value="Lactamase_B"/>
    <property type="match status" value="1"/>
</dbReference>
<dbReference type="Pfam" id="PF03772">
    <property type="entry name" value="Competence"/>
    <property type="match status" value="1"/>
</dbReference>
<dbReference type="NCBIfam" id="TIGR00360">
    <property type="entry name" value="ComEC_N-term"/>
    <property type="match status" value="1"/>
</dbReference>
<feature type="transmembrane region" description="Helical" evidence="6">
    <location>
        <begin position="337"/>
        <end position="358"/>
    </location>
</feature>
<feature type="domain" description="Metallo-beta-lactamase" evidence="7">
    <location>
        <begin position="519"/>
        <end position="706"/>
    </location>
</feature>
<gene>
    <name evidence="8" type="ORF">J2T55_000759</name>
</gene>
<dbReference type="PANTHER" id="PTHR30619">
    <property type="entry name" value="DNA INTERNALIZATION/COMPETENCE PROTEIN COMEC/REC2"/>
    <property type="match status" value="1"/>
</dbReference>
<dbReference type="CDD" id="cd07731">
    <property type="entry name" value="ComA-like_MBL-fold"/>
    <property type="match status" value="1"/>
</dbReference>
<dbReference type="RefSeq" id="WP_259054339.1">
    <property type="nucleotide sequence ID" value="NZ_JANUCT010000004.1"/>
</dbReference>
<feature type="transmembrane region" description="Helical" evidence="6">
    <location>
        <begin position="237"/>
        <end position="256"/>
    </location>
</feature>
<evidence type="ECO:0000313" key="8">
    <source>
        <dbReference type="EMBL" id="MCS3902755.1"/>
    </source>
</evidence>
<feature type="transmembrane region" description="Helical" evidence="6">
    <location>
        <begin position="394"/>
        <end position="417"/>
    </location>
</feature>
<feature type="transmembrane region" description="Helical" evidence="6">
    <location>
        <begin position="276"/>
        <end position="295"/>
    </location>
</feature>
<dbReference type="SUPFAM" id="SSF56281">
    <property type="entry name" value="Metallo-hydrolase/oxidoreductase"/>
    <property type="match status" value="1"/>
</dbReference>
<keyword evidence="2" id="KW-1003">Cell membrane</keyword>
<dbReference type="GO" id="GO:0030420">
    <property type="term" value="P:establishment of competence for transformation"/>
    <property type="evidence" value="ECO:0007669"/>
    <property type="project" value="InterPro"/>
</dbReference>
<dbReference type="InterPro" id="IPR004797">
    <property type="entry name" value="Competence_ComEC/Rec2"/>
</dbReference>
<proteinExistence type="predicted"/>